<protein>
    <recommendedName>
        <fullName evidence="8">Ribonuclease R</fullName>
        <shortName evidence="8">RNase R</shortName>
        <ecNumber evidence="8">3.1.13.1</ecNumber>
    </recommendedName>
</protein>
<dbReference type="HAMAP" id="MF_01895">
    <property type="entry name" value="RNase_R"/>
    <property type="match status" value="1"/>
</dbReference>
<keyword evidence="7 8" id="KW-0694">RNA-binding</keyword>
<dbReference type="RefSeq" id="WP_369328290.1">
    <property type="nucleotide sequence ID" value="NZ_JAULBC010000001.1"/>
</dbReference>
<keyword evidence="5 8" id="KW-0378">Hydrolase</keyword>
<dbReference type="NCBIfam" id="TIGR02063">
    <property type="entry name" value="RNase_R"/>
    <property type="match status" value="1"/>
</dbReference>
<dbReference type="InterPro" id="IPR004476">
    <property type="entry name" value="RNase_II/RNase_R"/>
</dbReference>
<comment type="function">
    <text evidence="8">3'-5' exoribonuclease that releases 5'-nucleoside monophosphates and is involved in maturation of structured RNAs.</text>
</comment>
<keyword evidence="3 8" id="KW-0963">Cytoplasm</keyword>
<evidence type="ECO:0000256" key="2">
    <source>
        <dbReference type="ARBA" id="ARBA00004496"/>
    </source>
</evidence>
<dbReference type="InterPro" id="IPR013223">
    <property type="entry name" value="RNase_B_OB_dom"/>
</dbReference>
<dbReference type="NCBIfam" id="TIGR00358">
    <property type="entry name" value="3_prime_RNase"/>
    <property type="match status" value="1"/>
</dbReference>
<feature type="compositionally biased region" description="Basic residues" evidence="9">
    <location>
        <begin position="693"/>
        <end position="702"/>
    </location>
</feature>
<feature type="domain" description="S1 motif" evidence="10">
    <location>
        <begin position="571"/>
        <end position="653"/>
    </location>
</feature>
<evidence type="ECO:0000256" key="1">
    <source>
        <dbReference type="ARBA" id="ARBA00001849"/>
    </source>
</evidence>
<organism evidence="11 12">
    <name type="scientific">Danxiaibacter flavus</name>
    <dbReference type="NCBI Taxonomy" id="3049108"/>
    <lineage>
        <taxon>Bacteria</taxon>
        <taxon>Pseudomonadati</taxon>
        <taxon>Bacteroidota</taxon>
        <taxon>Chitinophagia</taxon>
        <taxon>Chitinophagales</taxon>
        <taxon>Chitinophagaceae</taxon>
        <taxon>Danxiaibacter</taxon>
    </lineage>
</organism>
<comment type="catalytic activity">
    <reaction evidence="1 8">
        <text>Exonucleolytic cleavage in the 3'- to 5'-direction to yield nucleoside 5'-phosphates.</text>
        <dbReference type="EC" id="3.1.13.1"/>
    </reaction>
</comment>
<dbReference type="InterPro" id="IPR003029">
    <property type="entry name" value="S1_domain"/>
</dbReference>
<feature type="region of interest" description="Disordered" evidence="9">
    <location>
        <begin position="1"/>
        <end position="24"/>
    </location>
</feature>
<evidence type="ECO:0000256" key="8">
    <source>
        <dbReference type="HAMAP-Rule" id="MF_01895"/>
    </source>
</evidence>
<reference evidence="11 12" key="1">
    <citation type="submission" date="2023-07" db="EMBL/GenBank/DDBJ databases">
        <authorList>
            <person name="Lian W.-H."/>
        </authorList>
    </citation>
    <scope>NUCLEOTIDE SEQUENCE [LARGE SCALE GENOMIC DNA]</scope>
    <source>
        <strain evidence="11 12">SYSU DXS3180</strain>
    </source>
</reference>
<dbReference type="EC" id="3.1.13.1" evidence="8"/>
<keyword evidence="12" id="KW-1185">Reference proteome</keyword>
<dbReference type="Pfam" id="PF00575">
    <property type="entry name" value="S1"/>
    <property type="match status" value="1"/>
</dbReference>
<evidence type="ECO:0000256" key="9">
    <source>
        <dbReference type="SAM" id="MobiDB-lite"/>
    </source>
</evidence>
<keyword evidence="4 8" id="KW-0540">Nuclease</keyword>
<accession>A0ABV3ZCE8</accession>
<dbReference type="PANTHER" id="PTHR23355">
    <property type="entry name" value="RIBONUCLEASE"/>
    <property type="match status" value="1"/>
</dbReference>
<evidence type="ECO:0000256" key="7">
    <source>
        <dbReference type="ARBA" id="ARBA00022884"/>
    </source>
</evidence>
<dbReference type="Pfam" id="PF17876">
    <property type="entry name" value="CSD2"/>
    <property type="match status" value="1"/>
</dbReference>
<dbReference type="SUPFAM" id="SSF50249">
    <property type="entry name" value="Nucleic acid-binding proteins"/>
    <property type="match status" value="4"/>
</dbReference>
<evidence type="ECO:0000259" key="10">
    <source>
        <dbReference type="PROSITE" id="PS50126"/>
    </source>
</evidence>
<dbReference type="Proteomes" id="UP001560573">
    <property type="component" value="Unassembled WGS sequence"/>
</dbReference>
<evidence type="ECO:0000313" key="12">
    <source>
        <dbReference type="Proteomes" id="UP001560573"/>
    </source>
</evidence>
<dbReference type="EMBL" id="JAULBC010000001">
    <property type="protein sequence ID" value="MEX6686894.1"/>
    <property type="molecule type" value="Genomic_DNA"/>
</dbReference>
<comment type="caution">
    <text evidence="11">The sequence shown here is derived from an EMBL/GenBank/DDBJ whole genome shotgun (WGS) entry which is preliminary data.</text>
</comment>
<feature type="region of interest" description="Disordered" evidence="9">
    <location>
        <begin position="657"/>
        <end position="702"/>
    </location>
</feature>
<feature type="compositionally biased region" description="Basic residues" evidence="9">
    <location>
        <begin position="1"/>
        <end position="14"/>
    </location>
</feature>
<dbReference type="InterPro" id="IPR001900">
    <property type="entry name" value="RNase_II/R"/>
</dbReference>
<dbReference type="SMART" id="SM00316">
    <property type="entry name" value="S1"/>
    <property type="match status" value="1"/>
</dbReference>
<name>A0ABV3ZCE8_9BACT</name>
<dbReference type="Gene3D" id="2.40.50.140">
    <property type="entry name" value="Nucleic acid-binding proteins"/>
    <property type="match status" value="3"/>
</dbReference>
<gene>
    <name evidence="8 11" type="primary">rnr</name>
    <name evidence="11" type="ORF">QTN47_05280</name>
</gene>
<dbReference type="InterPro" id="IPR011805">
    <property type="entry name" value="RNase_R"/>
</dbReference>
<dbReference type="SMART" id="SM00955">
    <property type="entry name" value="RNB"/>
    <property type="match status" value="1"/>
</dbReference>
<keyword evidence="6 8" id="KW-0269">Exonuclease</keyword>
<dbReference type="InterPro" id="IPR040476">
    <property type="entry name" value="CSD2"/>
</dbReference>
<dbReference type="Pfam" id="PF00773">
    <property type="entry name" value="RNB"/>
    <property type="match status" value="1"/>
</dbReference>
<dbReference type="Pfam" id="PF08206">
    <property type="entry name" value="OB_RNB"/>
    <property type="match status" value="1"/>
</dbReference>
<evidence type="ECO:0000313" key="11">
    <source>
        <dbReference type="EMBL" id="MEX6686894.1"/>
    </source>
</evidence>
<dbReference type="PROSITE" id="PS50126">
    <property type="entry name" value="S1"/>
    <property type="match status" value="1"/>
</dbReference>
<evidence type="ECO:0000256" key="3">
    <source>
        <dbReference type="ARBA" id="ARBA00022490"/>
    </source>
</evidence>
<dbReference type="PANTHER" id="PTHR23355:SF9">
    <property type="entry name" value="DIS3-LIKE EXONUCLEASE 2"/>
    <property type="match status" value="1"/>
</dbReference>
<dbReference type="CDD" id="cd04471">
    <property type="entry name" value="S1_RNase_R"/>
    <property type="match status" value="1"/>
</dbReference>
<evidence type="ECO:0000256" key="5">
    <source>
        <dbReference type="ARBA" id="ARBA00022801"/>
    </source>
</evidence>
<evidence type="ECO:0000256" key="4">
    <source>
        <dbReference type="ARBA" id="ARBA00022722"/>
    </source>
</evidence>
<comment type="similarity">
    <text evidence="8">Belongs to the RNR ribonuclease family. RNase R subfamily.</text>
</comment>
<comment type="subcellular location">
    <subcellularLocation>
        <location evidence="2 8">Cytoplasm</location>
    </subcellularLocation>
</comment>
<evidence type="ECO:0000256" key="6">
    <source>
        <dbReference type="ARBA" id="ARBA00022839"/>
    </source>
</evidence>
<proteinExistence type="inferred from homology"/>
<dbReference type="InterPro" id="IPR050180">
    <property type="entry name" value="RNR_Ribonuclease"/>
</dbReference>
<sequence length="702" mass="79570">MGRKDSKKKNKVKTKPGQPGGLKGALEITRSGIGYVVIPDGSGDILVRPGDFNTALNGDTVRVRVVKENIGSGRKEGKITEVVQRKQTEFIGTLQMATNFAFFVPDTDKPMPDLYIPLENLHGALHKQRVAVRLVKWDKDDKKPVGEVISILQEGDENDVAMKEILAEAGFPLSFPDKVMEEAARLPDIISQSEINKRKDFRDILTFTIDPIDAKDFDDALSIRLLKNGLYEIGVHIADVSHYVEPDTVLDEEAYKRATSVYLPDRVNPMLPEHISNVLCSLRPREDKLTFSAIFQMDIKGKVKQYWLGKTIIHSDHRFTYEEVQDVIEKGGSDSPYSDELLLLNNIAQKLRKQRFSKGAINFSSQEVRFQLDEEAKPIGIVVKESKEANQLIEEFMLLANRTVAENVSKIKVNKKNIPFPYRIHDQPDEQKLLPFITFAKKYGHKFDISSPEKIAQSFNQMLDDVEGKPEQHVLEQLGIRTMAKAVYSTENIGHYGLAFEFYCHFTSPIRRYPDVMVHRVLESILHEKPMIDKKMDEKCKHSSERERAAMEAERASNKYKQVEFMRNYLGETFEGVISGVASFGFWVETIDYKCEGLVSIASLSDYDDFRSVEGDYSLVGLRSGRKFRMGDKVTIRVVAANLDKRQLDYEWVLRPDEESEDAKKVPAKKAARKKAAEKAPAKKKAAAATKKAPAKKSKKES</sequence>
<dbReference type="InterPro" id="IPR012340">
    <property type="entry name" value="NA-bd_OB-fold"/>
</dbReference>